<evidence type="ECO:0000313" key="2">
    <source>
        <dbReference type="Proteomes" id="UP000828722"/>
    </source>
</evidence>
<organism evidence="1 2">
    <name type="scientific">Rhizobium phage RHEph22</name>
    <dbReference type="NCBI Taxonomy" id="2836135"/>
    <lineage>
        <taxon>Viruses</taxon>
        <taxon>Duplodnaviria</taxon>
        <taxon>Heunggongvirae</taxon>
        <taxon>Uroviricota</taxon>
        <taxon>Caudoviricetes</taxon>
        <taxon>Schitoviridae</taxon>
        <taxon>Demetervirinae</taxon>
        <taxon>Acanvirus</taxon>
        <taxon>Acanvirus Rheph22</taxon>
    </lineage>
</organism>
<dbReference type="GeneID" id="77934252"/>
<keyword evidence="2" id="KW-1185">Reference proteome</keyword>
<proteinExistence type="predicted"/>
<evidence type="ECO:0000313" key="1">
    <source>
        <dbReference type="EMBL" id="QXV74771.1"/>
    </source>
</evidence>
<dbReference type="RefSeq" id="YP_010658309.1">
    <property type="nucleotide sequence ID" value="NC_070855.1"/>
</dbReference>
<sequence>MNPHDARLMSRYLDHAISMIKQAEAYMPRQYQQQALEITLKIMELEKTIRKES</sequence>
<name>A0AAE7VN49_9CAUD</name>
<dbReference type="KEGG" id="vg:77934252"/>
<dbReference type="EMBL" id="MW980071">
    <property type="protein sequence ID" value="QXV74771.1"/>
    <property type="molecule type" value="Genomic_DNA"/>
</dbReference>
<dbReference type="Proteomes" id="UP000828722">
    <property type="component" value="Segment"/>
</dbReference>
<protein>
    <submittedName>
        <fullName evidence="1">Uncharacterized protein</fullName>
    </submittedName>
</protein>
<accession>A0AAE7VN49</accession>
<reference evidence="1 2" key="1">
    <citation type="submission" date="2021-04" db="EMBL/GenBank/DDBJ databases">
        <title>The Hidden Diversity of Double-Stranded DNA Phages in the Symbiotic Bacterium Rhizobium.</title>
        <authorList>
            <person name="Santamaria R.I."/>
            <person name="Bustos P."/>
            <person name="Cauwenberghe J.V."/>
            <person name="Gonzalez V."/>
        </authorList>
    </citation>
    <scope>NUCLEOTIDE SEQUENCE [LARGE SCALE GENOMIC DNA]</scope>
</reference>